<feature type="transmembrane region" description="Helical" evidence="1">
    <location>
        <begin position="85"/>
        <end position="102"/>
    </location>
</feature>
<feature type="domain" description="EAL" evidence="2">
    <location>
        <begin position="198"/>
        <end position="450"/>
    </location>
</feature>
<feature type="transmembrane region" description="Helical" evidence="1">
    <location>
        <begin position="173"/>
        <end position="191"/>
    </location>
</feature>
<feature type="transmembrane region" description="Helical" evidence="1">
    <location>
        <begin position="29"/>
        <end position="51"/>
    </location>
</feature>
<keyword evidence="1" id="KW-0812">Transmembrane</keyword>
<dbReference type="RefSeq" id="WP_125124471.1">
    <property type="nucleotide sequence ID" value="NZ_AP025334.1"/>
</dbReference>
<dbReference type="InterPro" id="IPR001633">
    <property type="entry name" value="EAL_dom"/>
</dbReference>
<protein>
    <submittedName>
        <fullName evidence="3">Cyclic diguanylate phosphodiesterase</fullName>
    </submittedName>
</protein>
<keyword evidence="1" id="KW-0472">Membrane</keyword>
<evidence type="ECO:0000259" key="2">
    <source>
        <dbReference type="PROSITE" id="PS50883"/>
    </source>
</evidence>
<dbReference type="CDD" id="cd01948">
    <property type="entry name" value="EAL"/>
    <property type="match status" value="1"/>
</dbReference>
<keyword evidence="4" id="KW-1185">Reference proteome</keyword>
<gene>
    <name evidence="3" type="primary">dos</name>
    <name evidence="3" type="ORF">PDTA9734_23510</name>
</gene>
<feature type="transmembrane region" description="Helical" evidence="1">
    <location>
        <begin position="108"/>
        <end position="128"/>
    </location>
</feature>
<proteinExistence type="predicted"/>
<dbReference type="PANTHER" id="PTHR33121:SF79">
    <property type="entry name" value="CYCLIC DI-GMP PHOSPHODIESTERASE PDED-RELATED"/>
    <property type="match status" value="1"/>
</dbReference>
<dbReference type="Pfam" id="PF00563">
    <property type="entry name" value="EAL"/>
    <property type="match status" value="1"/>
</dbReference>
<dbReference type="InterPro" id="IPR035919">
    <property type="entry name" value="EAL_sf"/>
</dbReference>
<organism evidence="3 4">
    <name type="scientific">Phytobacter diazotrophicus</name>
    <dbReference type="NCBI Taxonomy" id="395631"/>
    <lineage>
        <taxon>Bacteria</taxon>
        <taxon>Pseudomonadati</taxon>
        <taxon>Pseudomonadota</taxon>
        <taxon>Gammaproteobacteria</taxon>
        <taxon>Enterobacterales</taxon>
        <taxon>Enterobacteriaceae</taxon>
        <taxon>Phytobacter</taxon>
    </lineage>
</organism>
<dbReference type="InterPro" id="IPR050706">
    <property type="entry name" value="Cyclic-di-GMP_PDE-like"/>
</dbReference>
<accession>A0ABM7VUN9</accession>
<name>A0ABM7VUN9_9ENTR</name>
<feature type="transmembrane region" description="Helical" evidence="1">
    <location>
        <begin position="57"/>
        <end position="73"/>
    </location>
</feature>
<dbReference type="SMART" id="SM00052">
    <property type="entry name" value="EAL"/>
    <property type="match status" value="1"/>
</dbReference>
<evidence type="ECO:0000256" key="1">
    <source>
        <dbReference type="SAM" id="Phobius"/>
    </source>
</evidence>
<dbReference type="SUPFAM" id="SSF141868">
    <property type="entry name" value="EAL domain-like"/>
    <property type="match status" value="1"/>
</dbReference>
<reference evidence="3 4" key="1">
    <citation type="submission" date="2021-12" db="EMBL/GenBank/DDBJ databases">
        <title>Complete genome sequence of Phytobacter diazotrophicus TA9734.</title>
        <authorList>
            <person name="Kubota H."/>
            <person name="Nakayama Y."/>
            <person name="Ariyoshi T."/>
        </authorList>
    </citation>
    <scope>NUCLEOTIDE SEQUENCE [LARGE SCALE GENOMIC DNA]</scope>
    <source>
        <strain evidence="3 4">TA9734</strain>
    </source>
</reference>
<sequence length="476" mass="53783">MHTLVSSSVSFFESYIQKLPRCNHTRRQYFLLFLTGIICLTGGAAWSTAYLFAGKPYISALCLSVILVGFYAIKMAFSGITQKNTLIFSHMILIVCILIPLTDYPLDAIPRSSHSYLLVYAVGGALFLRHERFYVKTVMPFIAFAFYLIYAVSDISFTSELLHPPEHIMTTGVFINYFTSVALIFGILIIFRGDYTNEKYLTYALSKAIKTNQLSVYYQPQINRQGKVVSAEALLRWKHPVRGFIPPDYFIPIAEASGLILPIGYWILERVSNDIHAIKDKIKDITVSVNISPIQLMDAEFPDTLGSILNKNKLSFKSIKFEITESAFIYDKKYILNVMNDIARKGVLWSLDDLGSGYSSLNILNEMPFSEVKIDKHLLKGIDHSLKNRVILEKIIEIANDVGMNIVVEGIETQTMADTVFKMGCDLQQGYLYAKPMPLDEFLLFCEQSNTHVASDNLDVTDAYFPPCLTDNNDQA</sequence>
<feature type="transmembrane region" description="Helical" evidence="1">
    <location>
        <begin position="133"/>
        <end position="153"/>
    </location>
</feature>
<dbReference type="PROSITE" id="PS50883">
    <property type="entry name" value="EAL"/>
    <property type="match status" value="1"/>
</dbReference>
<keyword evidence="1" id="KW-1133">Transmembrane helix</keyword>
<dbReference type="Proteomes" id="UP001320460">
    <property type="component" value="Chromosome"/>
</dbReference>
<evidence type="ECO:0000313" key="3">
    <source>
        <dbReference type="EMBL" id="BDD50864.1"/>
    </source>
</evidence>
<evidence type="ECO:0000313" key="4">
    <source>
        <dbReference type="Proteomes" id="UP001320460"/>
    </source>
</evidence>
<dbReference type="EMBL" id="AP025334">
    <property type="protein sequence ID" value="BDD50864.1"/>
    <property type="molecule type" value="Genomic_DNA"/>
</dbReference>
<dbReference type="PANTHER" id="PTHR33121">
    <property type="entry name" value="CYCLIC DI-GMP PHOSPHODIESTERASE PDEF"/>
    <property type="match status" value="1"/>
</dbReference>
<dbReference type="Gene3D" id="3.20.20.450">
    <property type="entry name" value="EAL domain"/>
    <property type="match status" value="1"/>
</dbReference>